<comment type="caution">
    <text evidence="1">The sequence shown here is derived from an EMBL/GenBank/DDBJ whole genome shotgun (WGS) entry which is preliminary data.</text>
</comment>
<dbReference type="AlphaFoldDB" id="A0AAW3TYU7"/>
<evidence type="ECO:0000313" key="1">
    <source>
        <dbReference type="EMBL" id="MBB3877034.1"/>
    </source>
</evidence>
<dbReference type="Proteomes" id="UP000528945">
    <property type="component" value="Unassembled WGS sequence"/>
</dbReference>
<sequence length="38" mass="3861">MPAEVDDNMLIATLAAQFASGGIDADQLRTAVARLSAG</sequence>
<organism evidence="1 2">
    <name type="scientific">Sphingomonas aquatilis</name>
    <dbReference type="NCBI Taxonomy" id="93063"/>
    <lineage>
        <taxon>Bacteria</taxon>
        <taxon>Pseudomonadati</taxon>
        <taxon>Pseudomonadota</taxon>
        <taxon>Alphaproteobacteria</taxon>
        <taxon>Sphingomonadales</taxon>
        <taxon>Sphingomonadaceae</taxon>
        <taxon>Sphingomonas</taxon>
    </lineage>
</organism>
<evidence type="ECO:0000313" key="2">
    <source>
        <dbReference type="Proteomes" id="UP000528945"/>
    </source>
</evidence>
<gene>
    <name evidence="1" type="ORF">GGR47_003302</name>
</gene>
<name>A0AAW3TYU7_9SPHN</name>
<keyword evidence="2" id="KW-1185">Reference proteome</keyword>
<proteinExistence type="predicted"/>
<protein>
    <submittedName>
        <fullName evidence="1">Uncharacterized protein</fullName>
    </submittedName>
</protein>
<reference evidence="1 2" key="1">
    <citation type="submission" date="2020-08" db="EMBL/GenBank/DDBJ databases">
        <title>Genomic Encyclopedia of Type Strains, Phase IV (KMG-IV): sequencing the most valuable type-strain genomes for metagenomic binning, comparative biology and taxonomic classification.</title>
        <authorList>
            <person name="Goeker M."/>
        </authorList>
    </citation>
    <scope>NUCLEOTIDE SEQUENCE [LARGE SCALE GENOMIC DNA]</scope>
    <source>
        <strain evidence="1 2">DSM 15581</strain>
    </source>
</reference>
<accession>A0AAW3TYU7</accession>
<dbReference type="EMBL" id="JACIDB010000010">
    <property type="protein sequence ID" value="MBB3877034.1"/>
    <property type="molecule type" value="Genomic_DNA"/>
</dbReference>